<keyword evidence="2" id="KW-1185">Reference proteome</keyword>
<sequence length="141" mass="15510">MLDSEPPPLTTPFVSPTLNSPFLSLGLFWEALKGGNEQSCGQAGAPMTSVQKDASFPLDIEARIENLSWWFFPDLSTMVQWSVLKMANKVSGFKKVSKSVHTSSQTDLKSCSLANSDEWNLLAVKHHLSSSDFGWQKEMGG</sequence>
<organism evidence="1 2">
    <name type="scientific">Hibiscus sabdariffa</name>
    <name type="common">roselle</name>
    <dbReference type="NCBI Taxonomy" id="183260"/>
    <lineage>
        <taxon>Eukaryota</taxon>
        <taxon>Viridiplantae</taxon>
        <taxon>Streptophyta</taxon>
        <taxon>Embryophyta</taxon>
        <taxon>Tracheophyta</taxon>
        <taxon>Spermatophyta</taxon>
        <taxon>Magnoliopsida</taxon>
        <taxon>eudicotyledons</taxon>
        <taxon>Gunneridae</taxon>
        <taxon>Pentapetalae</taxon>
        <taxon>rosids</taxon>
        <taxon>malvids</taxon>
        <taxon>Malvales</taxon>
        <taxon>Malvaceae</taxon>
        <taxon>Malvoideae</taxon>
        <taxon>Hibiscus</taxon>
    </lineage>
</organism>
<dbReference type="EMBL" id="JBBPBN010000007">
    <property type="protein sequence ID" value="KAK9033675.1"/>
    <property type="molecule type" value="Genomic_DNA"/>
</dbReference>
<name>A0ABR2T849_9ROSI</name>
<accession>A0ABR2T849</accession>
<proteinExistence type="predicted"/>
<comment type="caution">
    <text evidence="1">The sequence shown here is derived from an EMBL/GenBank/DDBJ whole genome shotgun (WGS) entry which is preliminary data.</text>
</comment>
<evidence type="ECO:0000313" key="2">
    <source>
        <dbReference type="Proteomes" id="UP001396334"/>
    </source>
</evidence>
<evidence type="ECO:0000313" key="1">
    <source>
        <dbReference type="EMBL" id="KAK9033675.1"/>
    </source>
</evidence>
<reference evidence="1 2" key="1">
    <citation type="journal article" date="2024" name="G3 (Bethesda)">
        <title>Genome assembly of Hibiscus sabdariffa L. provides insights into metabolisms of medicinal natural products.</title>
        <authorList>
            <person name="Kim T."/>
        </authorList>
    </citation>
    <scope>NUCLEOTIDE SEQUENCE [LARGE SCALE GENOMIC DNA]</scope>
    <source>
        <strain evidence="1">TK-2024</strain>
        <tissue evidence="1">Old leaves</tissue>
    </source>
</reference>
<dbReference type="Proteomes" id="UP001396334">
    <property type="component" value="Unassembled WGS sequence"/>
</dbReference>
<protein>
    <submittedName>
        <fullName evidence="1">Uncharacterized protein</fullName>
    </submittedName>
</protein>
<gene>
    <name evidence="1" type="ORF">V6N11_049861</name>
</gene>